<reference evidence="2" key="1">
    <citation type="submission" date="2020-08" db="EMBL/GenBank/DDBJ databases">
        <title>Plant Genome Project.</title>
        <authorList>
            <person name="Zhang R.-G."/>
        </authorList>
    </citation>
    <scope>NUCLEOTIDE SEQUENCE</scope>
    <source>
        <strain evidence="2">WSP0</strain>
        <tissue evidence="2">Leaf</tissue>
    </source>
</reference>
<protein>
    <submittedName>
        <fullName evidence="2">Uncharacterized protein</fullName>
    </submittedName>
</protein>
<sequence length="292" mass="32568">MFRPIDLTPPAYTNKGERRPTASRLAAGTSRSRGGSSQRSRSKKPPPHNWRCCRGQASLYVGFLTPSVLLEVRSVFHHDKIVEIHDERPPQAAAGEGVAGFDGPIPSKPCGSKRPFERDYSSGATLSDEIPTVLRSDPQVREYLRQLNDRMARKDRVINALRKDVQMVATAVRLRSSSPSRERYRSPSPRPTTGRGVHVKERLGKRVAPYDERMPSQSSDRSQVQGDVRDRLGQPKEILGMRSRRRALVLFIIWHTRQVTRLPSIDKGSVGILNNMIELGAETESGGTVLSA</sequence>
<accession>A0AAV6LMM0</accession>
<dbReference type="EMBL" id="JACTNZ010000001">
    <property type="protein sequence ID" value="KAG5566011.1"/>
    <property type="molecule type" value="Genomic_DNA"/>
</dbReference>
<evidence type="ECO:0000313" key="2">
    <source>
        <dbReference type="EMBL" id="KAG5566011.1"/>
    </source>
</evidence>
<feature type="compositionally biased region" description="Polar residues" evidence="1">
    <location>
        <begin position="215"/>
        <end position="225"/>
    </location>
</feature>
<dbReference type="Proteomes" id="UP000823749">
    <property type="component" value="Chromosome 1"/>
</dbReference>
<feature type="region of interest" description="Disordered" evidence="1">
    <location>
        <begin position="172"/>
        <end position="236"/>
    </location>
</feature>
<proteinExistence type="predicted"/>
<feature type="compositionally biased region" description="Low complexity" evidence="1">
    <location>
        <begin position="22"/>
        <end position="39"/>
    </location>
</feature>
<comment type="caution">
    <text evidence="2">The sequence shown here is derived from an EMBL/GenBank/DDBJ whole genome shotgun (WGS) entry which is preliminary data.</text>
</comment>
<feature type="compositionally biased region" description="Basic and acidic residues" evidence="1">
    <location>
        <begin position="198"/>
        <end position="214"/>
    </location>
</feature>
<keyword evidence="3" id="KW-1185">Reference proteome</keyword>
<name>A0AAV6LMM0_9ERIC</name>
<organism evidence="2 3">
    <name type="scientific">Rhododendron griersonianum</name>
    <dbReference type="NCBI Taxonomy" id="479676"/>
    <lineage>
        <taxon>Eukaryota</taxon>
        <taxon>Viridiplantae</taxon>
        <taxon>Streptophyta</taxon>
        <taxon>Embryophyta</taxon>
        <taxon>Tracheophyta</taxon>
        <taxon>Spermatophyta</taxon>
        <taxon>Magnoliopsida</taxon>
        <taxon>eudicotyledons</taxon>
        <taxon>Gunneridae</taxon>
        <taxon>Pentapetalae</taxon>
        <taxon>asterids</taxon>
        <taxon>Ericales</taxon>
        <taxon>Ericaceae</taxon>
        <taxon>Ericoideae</taxon>
        <taxon>Rhodoreae</taxon>
        <taxon>Rhododendron</taxon>
    </lineage>
</organism>
<feature type="region of interest" description="Disordered" evidence="1">
    <location>
        <begin position="92"/>
        <end position="124"/>
    </location>
</feature>
<gene>
    <name evidence="2" type="ORF">RHGRI_001814</name>
</gene>
<dbReference type="AlphaFoldDB" id="A0AAV6LMM0"/>
<feature type="region of interest" description="Disordered" evidence="1">
    <location>
        <begin position="1"/>
        <end position="49"/>
    </location>
</feature>
<evidence type="ECO:0000313" key="3">
    <source>
        <dbReference type="Proteomes" id="UP000823749"/>
    </source>
</evidence>
<evidence type="ECO:0000256" key="1">
    <source>
        <dbReference type="SAM" id="MobiDB-lite"/>
    </source>
</evidence>